<dbReference type="IntAct" id="P74768">
    <property type="interactions" value="1"/>
</dbReference>
<evidence type="ECO:0000256" key="1">
    <source>
        <dbReference type="ARBA" id="ARBA00022741"/>
    </source>
</evidence>
<dbReference type="InterPro" id="IPR003749">
    <property type="entry name" value="ThiS/MoaD-like"/>
</dbReference>
<dbReference type="Pfam" id="PF02597">
    <property type="entry name" value="ThiS"/>
    <property type="match status" value="1"/>
</dbReference>
<dbReference type="KEGG" id="syn:ssr1527"/>
<dbReference type="PANTHER" id="PTHR33359:SF1">
    <property type="entry name" value="MOLYBDOPTERIN SYNTHASE SULFUR CARRIER SUBUNIT"/>
    <property type="match status" value="1"/>
</dbReference>
<evidence type="ECO:0000256" key="2">
    <source>
        <dbReference type="ARBA" id="ARBA00024200"/>
    </source>
</evidence>
<dbReference type="AlphaFoldDB" id="P74768"/>
<dbReference type="InParanoid" id="P74768"/>
<dbReference type="EnsemblBacteria" id="BAA10453">
    <property type="protein sequence ID" value="BAA10453"/>
    <property type="gene ID" value="BAA10453"/>
</dbReference>
<proteinExistence type="inferred from homology"/>
<dbReference type="PANTHER" id="PTHR33359">
    <property type="entry name" value="MOLYBDOPTERIN SYNTHASE SULFUR CARRIER SUBUNIT"/>
    <property type="match status" value="1"/>
</dbReference>
<dbReference type="GO" id="GO:1990133">
    <property type="term" value="C:molybdopterin adenylyltransferase complex"/>
    <property type="evidence" value="ECO:0000318"/>
    <property type="project" value="GO_Central"/>
</dbReference>
<dbReference type="PaxDb" id="1148-1673309"/>
<reference evidence="4 5" key="1">
    <citation type="journal article" date="1995" name="DNA Res.">
        <title>Sequence analysis of the genome of the unicellular cyanobacterium Synechocystis sp. strain PCC6803. I. Sequence features in the 1 Mb region from map positions 64% to 92% of the genome.</title>
        <authorList>
            <person name="Kaneko T."/>
            <person name="Tanaka A."/>
            <person name="Sato S."/>
            <person name="Kotani H."/>
            <person name="Sazuka T."/>
            <person name="Miyajima N."/>
            <person name="Sugiura M."/>
            <person name="Tabata S."/>
        </authorList>
    </citation>
    <scope>NUCLEOTIDE SEQUENCE [LARGE SCALE GENOMIC DNA]</scope>
    <source>
        <strain evidence="5">ATCC 27184 / PCC 6803 / Kazusa</strain>
    </source>
</reference>
<dbReference type="PIR" id="S75710">
    <property type="entry name" value="S75710"/>
</dbReference>
<evidence type="ECO:0000313" key="5">
    <source>
        <dbReference type="Proteomes" id="UP000001425"/>
    </source>
</evidence>
<dbReference type="STRING" id="1148.gene:10499954"/>
<accession>P74768</accession>
<dbReference type="Gene3D" id="3.10.20.30">
    <property type="match status" value="1"/>
</dbReference>
<dbReference type="eggNOG" id="COG1977">
    <property type="taxonomic scope" value="Bacteria"/>
</dbReference>
<evidence type="ECO:0000256" key="3">
    <source>
        <dbReference type="ARBA" id="ARBA00024247"/>
    </source>
</evidence>
<comment type="similarity">
    <text evidence="2">Belongs to the MoaD family.</text>
</comment>
<dbReference type="GO" id="GO:0006777">
    <property type="term" value="P:Mo-molybdopterin cofactor biosynthetic process"/>
    <property type="evidence" value="ECO:0000318"/>
    <property type="project" value="GO_Central"/>
</dbReference>
<sequence length="81" mass="9024">MAKSIKLRYFASLQEQAKVAEESLVTKLNTYQELYDSLAKRHGFNLSSSQVKVAVNDEFTTMENIILDQSTIVFIPPVAGG</sequence>
<gene>
    <name evidence="4" type="ordered locus">ssr1527</name>
</gene>
<evidence type="ECO:0000313" key="4">
    <source>
        <dbReference type="EMBL" id="BAA10453.1"/>
    </source>
</evidence>
<keyword evidence="5" id="KW-1185">Reference proteome</keyword>
<dbReference type="FunCoup" id="P74768">
    <property type="interactions" value="53"/>
</dbReference>
<dbReference type="SUPFAM" id="SSF54285">
    <property type="entry name" value="MoaD/ThiS"/>
    <property type="match status" value="1"/>
</dbReference>
<organism evidence="4 5">
    <name type="scientific">Synechocystis sp. (strain ATCC 27184 / PCC 6803 / Kazusa)</name>
    <dbReference type="NCBI Taxonomy" id="1111708"/>
    <lineage>
        <taxon>Bacteria</taxon>
        <taxon>Bacillati</taxon>
        <taxon>Cyanobacteriota</taxon>
        <taxon>Cyanophyceae</taxon>
        <taxon>Synechococcales</taxon>
        <taxon>Merismopediaceae</taxon>
        <taxon>Synechocystis</taxon>
    </lineage>
</organism>
<reference evidence="4 5" key="2">
    <citation type="journal article" date="1996" name="DNA Res.">
        <title>Sequence analysis of the genome of the unicellular cyanobacterium Synechocystis sp. strain PCC6803. II. Sequence determination of the entire genome and assignment of potential protein-coding regions.</title>
        <authorList>
            <person name="Kaneko T."/>
            <person name="Sato S."/>
            <person name="Kotani H."/>
            <person name="Tanaka A."/>
            <person name="Asamizu E."/>
            <person name="Nakamura Y."/>
            <person name="Miyajima N."/>
            <person name="Hirosawa M."/>
            <person name="Sugiura M."/>
            <person name="Sasamoto S."/>
            <person name="Kimura T."/>
            <person name="Hosouchi T."/>
            <person name="Matsuno A."/>
            <person name="Muraki A."/>
            <person name="Nakazaki N."/>
            <person name="Naruo K."/>
            <person name="Okumura S."/>
            <person name="Shimpo S."/>
            <person name="Takeuchi C."/>
            <person name="Wada T."/>
            <person name="Watanabe A."/>
            <person name="Yamada M."/>
            <person name="Yasuda M."/>
            <person name="Tabata S."/>
        </authorList>
    </citation>
    <scope>NUCLEOTIDE SEQUENCE [LARGE SCALE GENOMIC DNA]</scope>
    <source>
        <strain evidence="5">ATCC 27184 / PCC 6803 / Kazusa</strain>
    </source>
</reference>
<dbReference type="GO" id="GO:0000166">
    <property type="term" value="F:nucleotide binding"/>
    <property type="evidence" value="ECO:0007669"/>
    <property type="project" value="UniProtKB-KW"/>
</dbReference>
<dbReference type="InterPro" id="IPR044672">
    <property type="entry name" value="MOCS2A"/>
</dbReference>
<protein>
    <recommendedName>
        <fullName evidence="3">Molybdopterin synthase sulfur carrier subunit</fullName>
    </recommendedName>
</protein>
<name>P74768_SYNY3</name>
<dbReference type="CDD" id="cd00754">
    <property type="entry name" value="Ubl_MoaD"/>
    <property type="match status" value="1"/>
</dbReference>
<keyword evidence="1" id="KW-0547">Nucleotide-binding</keyword>
<dbReference type="InterPro" id="IPR012675">
    <property type="entry name" value="Beta-grasp_dom_sf"/>
</dbReference>
<dbReference type="NCBIfam" id="TIGR01682">
    <property type="entry name" value="moaD"/>
    <property type="match status" value="1"/>
</dbReference>
<dbReference type="Proteomes" id="UP000001425">
    <property type="component" value="Chromosome"/>
</dbReference>
<dbReference type="InterPro" id="IPR016155">
    <property type="entry name" value="Mopterin_synth/thiamin_S_b"/>
</dbReference>
<dbReference type="EMBL" id="BA000022">
    <property type="protein sequence ID" value="BAA10453.1"/>
    <property type="molecule type" value="Genomic_DNA"/>
</dbReference>